<sequence>MMMKERFLEPLLAVEAGDRLLLAPVFSVDVEIYERGLLRRPSYRRVRLWVDGLTGRELAPLREPTPSFLPLEGRSVPPRLSEAKVLFVAEGSRCGVPEGWRGWGRYASVQVLPQSLSMDWRYLIRRGDRLLDGLTGDDHELGILAPFLESGF</sequence>
<reference evidence="1" key="1">
    <citation type="submission" date="2021-05" db="EMBL/GenBank/DDBJ databases">
        <title>An isolated secondary fermenter in methanogenic hydrocarbon-degrading communities.</title>
        <authorList>
            <person name="Liu Y.-F."/>
            <person name="Liu Z.-l."/>
        </authorList>
    </citation>
    <scope>NUCLEOTIDE SEQUENCE</scope>
    <source>
        <strain evidence="1">L-13</strain>
    </source>
</reference>
<organism evidence="1 2">
    <name type="scientific">Aminirod propionatiphilus</name>
    <dbReference type="NCBI Taxonomy" id="3415223"/>
    <lineage>
        <taxon>Bacteria</taxon>
        <taxon>Thermotogati</taxon>
        <taxon>Synergistota</taxon>
        <taxon>Synergistia</taxon>
        <taxon>Synergistales</taxon>
        <taxon>Aminiphilaceae</taxon>
        <taxon>Aminirod</taxon>
    </lineage>
</organism>
<evidence type="ECO:0000313" key="1">
    <source>
        <dbReference type="EMBL" id="QVL37215.1"/>
    </source>
</evidence>
<dbReference type="EMBL" id="CP074691">
    <property type="protein sequence ID" value="QVL37215.1"/>
    <property type="molecule type" value="Genomic_DNA"/>
</dbReference>
<protein>
    <submittedName>
        <fullName evidence="1">Uncharacterized protein</fullName>
    </submittedName>
</protein>
<gene>
    <name evidence="1" type="ORF">KIH16_05545</name>
</gene>
<proteinExistence type="predicted"/>
<name>A0ACD1DYB5_9BACT</name>
<dbReference type="Proteomes" id="UP000682204">
    <property type="component" value="Chromosome"/>
</dbReference>
<keyword evidence="2" id="KW-1185">Reference proteome</keyword>
<accession>A0ACD1DYB5</accession>
<evidence type="ECO:0000313" key="2">
    <source>
        <dbReference type="Proteomes" id="UP000682204"/>
    </source>
</evidence>